<dbReference type="PANTHER" id="PTHR43280:SF32">
    <property type="entry name" value="TRANSCRIPTIONAL REGULATORY PROTEIN"/>
    <property type="match status" value="1"/>
</dbReference>
<dbReference type="Gene3D" id="1.10.10.60">
    <property type="entry name" value="Homeodomain-like"/>
    <property type="match status" value="1"/>
</dbReference>
<dbReference type="EMBL" id="JACHGI010000010">
    <property type="protein sequence ID" value="MBB6468447.1"/>
    <property type="molecule type" value="Genomic_DNA"/>
</dbReference>
<protein>
    <submittedName>
        <fullName evidence="4">Transcriptional regulator GlxA family with amidase domain</fullName>
    </submittedName>
</protein>
<feature type="region of interest" description="Disordered" evidence="2">
    <location>
        <begin position="90"/>
        <end position="111"/>
    </location>
</feature>
<dbReference type="InterPro" id="IPR018060">
    <property type="entry name" value="HTH_AraC"/>
</dbReference>
<name>A0A8E1WJU9_9HYPH</name>
<keyword evidence="1" id="KW-0238">DNA-binding</keyword>
<dbReference type="GO" id="GO:0043565">
    <property type="term" value="F:sequence-specific DNA binding"/>
    <property type="evidence" value="ECO:0007669"/>
    <property type="project" value="InterPro"/>
</dbReference>
<proteinExistence type="predicted"/>
<sequence>MRGAVEAHYPEPWLVDGYVEALATTPHLLDKAARQVLGMSVKDVVLELRLLEAKRLLMFTIRPVEGIAFETGFGDGLIFHAFFAAAAATRPRPGVGGTSRQNSGIDASAEDTLAFNDGQFRLADGRIGPSGR</sequence>
<dbReference type="PANTHER" id="PTHR43280">
    <property type="entry name" value="ARAC-FAMILY TRANSCRIPTIONAL REGULATOR"/>
    <property type="match status" value="1"/>
</dbReference>
<evidence type="ECO:0000259" key="3">
    <source>
        <dbReference type="PROSITE" id="PS01124"/>
    </source>
</evidence>
<dbReference type="Proteomes" id="UP000532373">
    <property type="component" value="Unassembled WGS sequence"/>
</dbReference>
<evidence type="ECO:0000313" key="5">
    <source>
        <dbReference type="Proteomes" id="UP000532373"/>
    </source>
</evidence>
<comment type="caution">
    <text evidence="4">The sequence shown here is derived from an EMBL/GenBank/DDBJ whole genome shotgun (WGS) entry which is preliminary data.</text>
</comment>
<reference evidence="4 5" key="1">
    <citation type="submission" date="2020-08" db="EMBL/GenBank/DDBJ databases">
        <title>Genomic Encyclopedia of Type Strains, Phase IV (KMG-IV): sequencing the most valuable type-strain genomes for metagenomic binning, comparative biology and taxonomic classification.</title>
        <authorList>
            <person name="Goeker M."/>
        </authorList>
    </citation>
    <scope>NUCLEOTIDE SEQUENCE [LARGE SCALE GENOMIC DNA]</scope>
    <source>
        <strain evidence="4 5">DSM 17454</strain>
    </source>
</reference>
<dbReference type="SMART" id="SM00342">
    <property type="entry name" value="HTH_ARAC"/>
    <property type="match status" value="1"/>
</dbReference>
<evidence type="ECO:0000256" key="1">
    <source>
        <dbReference type="ARBA" id="ARBA00023125"/>
    </source>
</evidence>
<feature type="domain" description="HTH araC/xylS-type" evidence="3">
    <location>
        <begin position="1"/>
        <end position="92"/>
    </location>
</feature>
<dbReference type="PROSITE" id="PS01124">
    <property type="entry name" value="HTH_ARAC_FAMILY_2"/>
    <property type="match status" value="1"/>
</dbReference>
<gene>
    <name evidence="4" type="ORF">HNQ96_004331</name>
</gene>
<dbReference type="RefSeq" id="WP_246471135.1">
    <property type="nucleotide sequence ID" value="NZ_JACHGI010000010.1"/>
</dbReference>
<evidence type="ECO:0000313" key="4">
    <source>
        <dbReference type="EMBL" id="MBB6468447.1"/>
    </source>
</evidence>
<evidence type="ECO:0000256" key="2">
    <source>
        <dbReference type="SAM" id="MobiDB-lite"/>
    </source>
</evidence>
<accession>A0A8E1WJU9</accession>
<dbReference type="AlphaFoldDB" id="A0A8E1WJU9"/>
<organism evidence="4 5">
    <name type="scientific">Aminobacter carboxidus</name>
    <dbReference type="NCBI Taxonomy" id="376165"/>
    <lineage>
        <taxon>Bacteria</taxon>
        <taxon>Pseudomonadati</taxon>
        <taxon>Pseudomonadota</taxon>
        <taxon>Alphaproteobacteria</taxon>
        <taxon>Hyphomicrobiales</taxon>
        <taxon>Phyllobacteriaceae</taxon>
        <taxon>Aminobacter</taxon>
    </lineage>
</organism>
<dbReference type="Pfam" id="PF12833">
    <property type="entry name" value="HTH_18"/>
    <property type="match status" value="1"/>
</dbReference>
<dbReference type="GO" id="GO:0003700">
    <property type="term" value="F:DNA-binding transcription factor activity"/>
    <property type="evidence" value="ECO:0007669"/>
    <property type="project" value="InterPro"/>
</dbReference>